<organism evidence="1 2">
    <name type="scientific">Dentiscutata heterogama</name>
    <dbReference type="NCBI Taxonomy" id="1316150"/>
    <lineage>
        <taxon>Eukaryota</taxon>
        <taxon>Fungi</taxon>
        <taxon>Fungi incertae sedis</taxon>
        <taxon>Mucoromycota</taxon>
        <taxon>Glomeromycotina</taxon>
        <taxon>Glomeromycetes</taxon>
        <taxon>Diversisporales</taxon>
        <taxon>Gigasporaceae</taxon>
        <taxon>Dentiscutata</taxon>
    </lineage>
</organism>
<dbReference type="EMBL" id="CAJVPU010046266">
    <property type="protein sequence ID" value="CAG8751280.1"/>
    <property type="molecule type" value="Genomic_DNA"/>
</dbReference>
<keyword evidence="2" id="KW-1185">Reference proteome</keyword>
<sequence>PLVVISIPSAIDVGFPLTKGWVLKSNQKLGNRGGVKIKKNIKLLLEHFFLSKNLKKDRMSTKNMYDKLLNYAEAGDIEKEDIPQILTIQNWINLYNSAFKRRATENEFESRSK</sequence>
<comment type="caution">
    <text evidence="1">The sequence shown here is derived from an EMBL/GenBank/DDBJ whole genome shotgun (WGS) entry which is preliminary data.</text>
</comment>
<proteinExistence type="predicted"/>
<reference evidence="1" key="1">
    <citation type="submission" date="2021-06" db="EMBL/GenBank/DDBJ databases">
        <authorList>
            <person name="Kallberg Y."/>
            <person name="Tangrot J."/>
            <person name="Rosling A."/>
        </authorList>
    </citation>
    <scope>NUCLEOTIDE SEQUENCE</scope>
    <source>
        <strain evidence="1">IL203A</strain>
    </source>
</reference>
<accession>A0ACA9QLX4</accession>
<dbReference type="Proteomes" id="UP000789702">
    <property type="component" value="Unassembled WGS sequence"/>
</dbReference>
<feature type="non-terminal residue" evidence="1">
    <location>
        <position position="1"/>
    </location>
</feature>
<protein>
    <submittedName>
        <fullName evidence="1">9211_t:CDS:1</fullName>
    </submittedName>
</protein>
<evidence type="ECO:0000313" key="1">
    <source>
        <dbReference type="EMBL" id="CAG8751280.1"/>
    </source>
</evidence>
<feature type="non-terminal residue" evidence="1">
    <location>
        <position position="113"/>
    </location>
</feature>
<evidence type="ECO:0000313" key="2">
    <source>
        <dbReference type="Proteomes" id="UP000789702"/>
    </source>
</evidence>
<gene>
    <name evidence="1" type="ORF">DHETER_LOCUS14652</name>
</gene>
<name>A0ACA9QLX4_9GLOM</name>